<keyword evidence="5" id="KW-0812">Transmembrane</keyword>
<evidence type="ECO:0000313" key="8">
    <source>
        <dbReference type="Proteomes" id="UP000594263"/>
    </source>
</evidence>
<organism evidence="7 8">
    <name type="scientific">Kalanchoe fedtschenkoi</name>
    <name type="common">Lavender scallops</name>
    <name type="synonym">South American air plant</name>
    <dbReference type="NCBI Taxonomy" id="63787"/>
    <lineage>
        <taxon>Eukaryota</taxon>
        <taxon>Viridiplantae</taxon>
        <taxon>Streptophyta</taxon>
        <taxon>Embryophyta</taxon>
        <taxon>Tracheophyta</taxon>
        <taxon>Spermatophyta</taxon>
        <taxon>Magnoliopsida</taxon>
        <taxon>eudicotyledons</taxon>
        <taxon>Gunneridae</taxon>
        <taxon>Pentapetalae</taxon>
        <taxon>Saxifragales</taxon>
        <taxon>Crassulaceae</taxon>
        <taxon>Kalanchoe</taxon>
    </lineage>
</organism>
<protein>
    <recommendedName>
        <fullName evidence="6">Cytochrome b5 heme-binding domain-containing protein</fullName>
    </recommendedName>
</protein>
<dbReference type="PROSITE" id="PS50255">
    <property type="entry name" value="CYTOCHROME_B5_2"/>
    <property type="match status" value="1"/>
</dbReference>
<keyword evidence="3 5" id="KW-0408">Iron</keyword>
<proteinExistence type="inferred from homology"/>
<dbReference type="EnsemblPlants" id="Kaladp0055s0292.1.v1.1">
    <property type="protein sequence ID" value="Kaladp0055s0292.1.v1.1"/>
    <property type="gene ID" value="Kaladp0055s0292.v1.1"/>
</dbReference>
<evidence type="ECO:0000259" key="6">
    <source>
        <dbReference type="PROSITE" id="PS50255"/>
    </source>
</evidence>
<dbReference type="InterPro" id="IPR050668">
    <property type="entry name" value="Cytochrome_b5"/>
</dbReference>
<feature type="domain" description="Cytochrome b5 heme-binding" evidence="6">
    <location>
        <begin position="1"/>
        <end position="55"/>
    </location>
</feature>
<keyword evidence="5" id="KW-1133">Transmembrane helix</keyword>
<evidence type="ECO:0000256" key="2">
    <source>
        <dbReference type="ARBA" id="ARBA00022723"/>
    </source>
</evidence>
<dbReference type="InterPro" id="IPR001199">
    <property type="entry name" value="Cyt_B5-like_heme/steroid-bd"/>
</dbReference>
<feature type="transmembrane region" description="Helical" evidence="5">
    <location>
        <begin position="91"/>
        <end position="110"/>
    </location>
</feature>
<dbReference type="GO" id="GO:0016020">
    <property type="term" value="C:membrane"/>
    <property type="evidence" value="ECO:0007669"/>
    <property type="project" value="TreeGrafter"/>
</dbReference>
<dbReference type="Gene3D" id="3.10.120.10">
    <property type="entry name" value="Cytochrome b5-like heme/steroid binding domain"/>
    <property type="match status" value="1"/>
</dbReference>
<evidence type="ECO:0000256" key="1">
    <source>
        <dbReference type="ARBA" id="ARBA00022617"/>
    </source>
</evidence>
<keyword evidence="2 5" id="KW-0479">Metal-binding</keyword>
<dbReference type="PROSITE" id="PS00191">
    <property type="entry name" value="CYTOCHROME_B5_1"/>
    <property type="match status" value="1"/>
</dbReference>
<dbReference type="SMART" id="SM01117">
    <property type="entry name" value="Cyt-b5"/>
    <property type="match status" value="1"/>
</dbReference>
<dbReference type="GO" id="GO:0046872">
    <property type="term" value="F:metal ion binding"/>
    <property type="evidence" value="ECO:0007669"/>
    <property type="project" value="UniProtKB-UniRule"/>
</dbReference>
<comment type="similarity">
    <text evidence="4 5">Belongs to the cytochrome b5 family.</text>
</comment>
<evidence type="ECO:0000256" key="4">
    <source>
        <dbReference type="ARBA" id="ARBA00038168"/>
    </source>
</evidence>
<dbReference type="SUPFAM" id="SSF55856">
    <property type="entry name" value="Cytochrome b5-like heme/steroid binding domain"/>
    <property type="match status" value="1"/>
</dbReference>
<keyword evidence="8" id="KW-1185">Reference proteome</keyword>
<name>A0A7N0U6T7_KALFE</name>
<dbReference type="Gramene" id="Kaladp0055s0292.1.v1.1">
    <property type="protein sequence ID" value="Kaladp0055s0292.1.v1.1"/>
    <property type="gene ID" value="Kaladp0055s0292.v1.1"/>
</dbReference>
<keyword evidence="1 5" id="KW-0349">Heme</keyword>
<evidence type="ECO:0000256" key="3">
    <source>
        <dbReference type="ARBA" id="ARBA00023004"/>
    </source>
</evidence>
<sequence length="113" mass="12509">MFQVYDVTEFMDDHPGGGETLLYSAAKDATEEFDDAGHSDAAKELMKKYYMGDIDESTLPKTTRYYVAPQATQRSWGASGGGDFTTKIIKFLVPLVILSLALAISARSYAPRW</sequence>
<dbReference type="OMA" id="CWLIINA"/>
<dbReference type="InterPro" id="IPR036400">
    <property type="entry name" value="Cyt_B5-like_heme/steroid_sf"/>
</dbReference>
<dbReference type="InterPro" id="IPR018506">
    <property type="entry name" value="Cyt_B5_heme-BS"/>
</dbReference>
<evidence type="ECO:0000256" key="5">
    <source>
        <dbReference type="RuleBase" id="RU362121"/>
    </source>
</evidence>
<accession>A0A7N0U6T7</accession>
<dbReference type="PANTHER" id="PTHR19359">
    <property type="entry name" value="CYTOCHROME B5"/>
    <property type="match status" value="1"/>
</dbReference>
<dbReference type="PRINTS" id="PR00363">
    <property type="entry name" value="CYTOCHROMEB5"/>
</dbReference>
<dbReference type="PANTHER" id="PTHR19359:SF144">
    <property type="entry name" value="CYTOCHROME B5"/>
    <property type="match status" value="1"/>
</dbReference>
<dbReference type="GO" id="GO:0020037">
    <property type="term" value="F:heme binding"/>
    <property type="evidence" value="ECO:0007669"/>
    <property type="project" value="UniProtKB-UniRule"/>
</dbReference>
<dbReference type="Proteomes" id="UP000594263">
    <property type="component" value="Unplaced"/>
</dbReference>
<reference evidence="7" key="1">
    <citation type="submission" date="2021-01" db="UniProtKB">
        <authorList>
            <consortium name="EnsemblPlants"/>
        </authorList>
    </citation>
    <scope>IDENTIFICATION</scope>
</reference>
<evidence type="ECO:0000313" key="7">
    <source>
        <dbReference type="EnsemblPlants" id="Kaladp0055s0292.1.v1.1"/>
    </source>
</evidence>
<dbReference type="AlphaFoldDB" id="A0A7N0U6T7"/>
<keyword evidence="5" id="KW-0472">Membrane</keyword>
<dbReference type="Pfam" id="PF00173">
    <property type="entry name" value="Cyt-b5"/>
    <property type="match status" value="1"/>
</dbReference>